<accession>A0A5B7JYH7</accession>
<evidence type="ECO:0000313" key="2">
    <source>
        <dbReference type="Proteomes" id="UP000324222"/>
    </source>
</evidence>
<proteinExistence type="predicted"/>
<dbReference type="AlphaFoldDB" id="A0A5B7JYH7"/>
<dbReference type="EMBL" id="VSRR010125966">
    <property type="protein sequence ID" value="MPD01153.1"/>
    <property type="molecule type" value="Genomic_DNA"/>
</dbReference>
<dbReference type="Proteomes" id="UP000324222">
    <property type="component" value="Unassembled WGS sequence"/>
</dbReference>
<evidence type="ECO:0000313" key="1">
    <source>
        <dbReference type="EMBL" id="MPD01153.1"/>
    </source>
</evidence>
<protein>
    <submittedName>
        <fullName evidence="1">Uncharacterized protein</fullName>
    </submittedName>
</protein>
<gene>
    <name evidence="1" type="ORF">E2C01_096669</name>
</gene>
<organism evidence="1 2">
    <name type="scientific">Portunus trituberculatus</name>
    <name type="common">Swimming crab</name>
    <name type="synonym">Neptunus trituberculatus</name>
    <dbReference type="NCBI Taxonomy" id="210409"/>
    <lineage>
        <taxon>Eukaryota</taxon>
        <taxon>Metazoa</taxon>
        <taxon>Ecdysozoa</taxon>
        <taxon>Arthropoda</taxon>
        <taxon>Crustacea</taxon>
        <taxon>Multicrustacea</taxon>
        <taxon>Malacostraca</taxon>
        <taxon>Eumalacostraca</taxon>
        <taxon>Eucarida</taxon>
        <taxon>Decapoda</taxon>
        <taxon>Pleocyemata</taxon>
        <taxon>Brachyura</taxon>
        <taxon>Eubrachyura</taxon>
        <taxon>Portunoidea</taxon>
        <taxon>Portunidae</taxon>
        <taxon>Portuninae</taxon>
        <taxon>Portunus</taxon>
    </lineage>
</organism>
<comment type="caution">
    <text evidence="1">The sequence shown here is derived from an EMBL/GenBank/DDBJ whole genome shotgun (WGS) entry which is preliminary data.</text>
</comment>
<name>A0A5B7JYH7_PORTR</name>
<sequence length="17" mass="1870">MLHQFTHSLTANINTAA</sequence>
<keyword evidence="2" id="KW-1185">Reference proteome</keyword>
<reference evidence="1 2" key="1">
    <citation type="submission" date="2019-05" db="EMBL/GenBank/DDBJ databases">
        <title>Another draft genome of Portunus trituberculatus and its Hox gene families provides insights of decapod evolution.</title>
        <authorList>
            <person name="Jeong J.-H."/>
            <person name="Song I."/>
            <person name="Kim S."/>
            <person name="Choi T."/>
            <person name="Kim D."/>
            <person name="Ryu S."/>
            <person name="Kim W."/>
        </authorList>
    </citation>
    <scope>NUCLEOTIDE SEQUENCE [LARGE SCALE GENOMIC DNA]</scope>
    <source>
        <tissue evidence="1">Muscle</tissue>
    </source>
</reference>